<keyword evidence="4" id="KW-1185">Reference proteome</keyword>
<feature type="region of interest" description="Disordered" evidence="1">
    <location>
        <begin position="157"/>
        <end position="329"/>
    </location>
</feature>
<feature type="compositionally biased region" description="Low complexity" evidence="1">
    <location>
        <begin position="271"/>
        <end position="281"/>
    </location>
</feature>
<dbReference type="Proteomes" id="UP000601223">
    <property type="component" value="Unassembled WGS sequence"/>
</dbReference>
<comment type="caution">
    <text evidence="3">The sequence shown here is derived from an EMBL/GenBank/DDBJ whole genome shotgun (WGS) entry which is preliminary data.</text>
</comment>
<dbReference type="EMBL" id="BONF01000048">
    <property type="protein sequence ID" value="GIF85518.1"/>
    <property type="molecule type" value="Genomic_DNA"/>
</dbReference>
<dbReference type="AlphaFoldDB" id="A0A8J3JUX1"/>
<feature type="compositionally biased region" description="Low complexity" evidence="1">
    <location>
        <begin position="173"/>
        <end position="183"/>
    </location>
</feature>
<gene>
    <name evidence="3" type="ORF">Cba03nite_68670</name>
</gene>
<keyword evidence="2" id="KW-0732">Signal</keyword>
<sequence>MRRLMSQTAWSRALTACGAAAFVFGAALVAAGAGQPAKAWANAPISISADTLGVTAADFATRDCSPLYGGGPLAGQDVWVFDLPGDHMVTGDFTSVQATFTVPDGGEVTASVPDEGGSIVLEETSRAWIALPAGWTLTGAKAEVSGSAESFTLAQTCPAEGAGGPAPDPSAAPDPSGAPIADPSAPPAEPDPSGSPVPGAFASPAPPVDPSAAPAPPADPIVPPADPIVPPVDPSAAPEPPVEPIVPPVAPDPSAAPEPPADPFTPPVAPEPSSEPIAPSAAPEPPVAPSAAPEPPVAPSEEPPSRPVRPQPVEPPANPGPAAPRPAAGWQGAAALGAVWDDILDAFPW</sequence>
<evidence type="ECO:0000313" key="4">
    <source>
        <dbReference type="Proteomes" id="UP000601223"/>
    </source>
</evidence>
<organism evidence="3 4">
    <name type="scientific">Catellatospora bangladeshensis</name>
    <dbReference type="NCBI Taxonomy" id="310355"/>
    <lineage>
        <taxon>Bacteria</taxon>
        <taxon>Bacillati</taxon>
        <taxon>Actinomycetota</taxon>
        <taxon>Actinomycetes</taxon>
        <taxon>Micromonosporales</taxon>
        <taxon>Micromonosporaceae</taxon>
        <taxon>Catellatospora</taxon>
    </lineage>
</organism>
<reference evidence="3 4" key="1">
    <citation type="submission" date="2021-01" db="EMBL/GenBank/DDBJ databases">
        <title>Whole genome shotgun sequence of Catellatospora bangladeshensis NBRC 107357.</title>
        <authorList>
            <person name="Komaki H."/>
            <person name="Tamura T."/>
        </authorList>
    </citation>
    <scope>NUCLEOTIDE SEQUENCE [LARGE SCALE GENOMIC DNA]</scope>
    <source>
        <strain evidence="3 4">NBRC 107357</strain>
    </source>
</reference>
<protein>
    <submittedName>
        <fullName evidence="3">Uncharacterized protein</fullName>
    </submittedName>
</protein>
<feature type="compositionally biased region" description="Pro residues" evidence="1">
    <location>
        <begin position="282"/>
        <end position="324"/>
    </location>
</feature>
<feature type="signal peptide" evidence="2">
    <location>
        <begin position="1"/>
        <end position="29"/>
    </location>
</feature>
<accession>A0A8J3JUX1</accession>
<feature type="compositionally biased region" description="Pro residues" evidence="1">
    <location>
        <begin position="184"/>
        <end position="195"/>
    </location>
</feature>
<evidence type="ECO:0000256" key="1">
    <source>
        <dbReference type="SAM" id="MobiDB-lite"/>
    </source>
</evidence>
<dbReference type="RefSeq" id="WP_203755545.1">
    <property type="nucleotide sequence ID" value="NZ_BONF01000048.1"/>
</dbReference>
<name>A0A8J3JUX1_9ACTN</name>
<proteinExistence type="predicted"/>
<evidence type="ECO:0000313" key="3">
    <source>
        <dbReference type="EMBL" id="GIF85518.1"/>
    </source>
</evidence>
<feature type="compositionally biased region" description="Pro residues" evidence="1">
    <location>
        <begin position="204"/>
        <end position="270"/>
    </location>
</feature>
<feature type="chain" id="PRO_5039350621" evidence="2">
    <location>
        <begin position="30"/>
        <end position="349"/>
    </location>
</feature>
<evidence type="ECO:0000256" key="2">
    <source>
        <dbReference type="SAM" id="SignalP"/>
    </source>
</evidence>